<keyword evidence="3" id="KW-1185">Reference proteome</keyword>
<organism evidence="2 3">
    <name type="scientific">Qipengyuania benthica</name>
    <dbReference type="NCBI Taxonomy" id="3067651"/>
    <lineage>
        <taxon>Bacteria</taxon>
        <taxon>Pseudomonadati</taxon>
        <taxon>Pseudomonadota</taxon>
        <taxon>Alphaproteobacteria</taxon>
        <taxon>Sphingomonadales</taxon>
        <taxon>Erythrobacteraceae</taxon>
        <taxon>Qipengyuania</taxon>
    </lineage>
</organism>
<dbReference type="InterPro" id="IPR007024">
    <property type="entry name" value="BLUF_domain"/>
</dbReference>
<dbReference type="InterPro" id="IPR036046">
    <property type="entry name" value="Acylphosphatase-like_dom_sf"/>
</dbReference>
<dbReference type="PROSITE" id="PS50925">
    <property type="entry name" value="BLUF"/>
    <property type="match status" value="1"/>
</dbReference>
<dbReference type="Proteomes" id="UP001235664">
    <property type="component" value="Unassembled WGS sequence"/>
</dbReference>
<dbReference type="SUPFAM" id="SSF54975">
    <property type="entry name" value="Acylphosphatase/BLUF domain-like"/>
    <property type="match status" value="1"/>
</dbReference>
<dbReference type="Pfam" id="PF04940">
    <property type="entry name" value="BLUF"/>
    <property type="match status" value="1"/>
</dbReference>
<dbReference type="EMBL" id="JAVAIL010000001">
    <property type="protein sequence ID" value="MDP4538067.1"/>
    <property type="molecule type" value="Genomic_DNA"/>
</dbReference>
<dbReference type="Gene3D" id="3.30.70.100">
    <property type="match status" value="1"/>
</dbReference>
<gene>
    <name evidence="2" type="ORF">Q9K01_00305</name>
</gene>
<name>A0ABT9H443_9SPHN</name>
<reference evidence="2 3" key="1">
    <citation type="submission" date="2023-08" db="EMBL/GenBank/DDBJ databases">
        <title>genomic of DY56.</title>
        <authorList>
            <person name="Wang Y."/>
        </authorList>
    </citation>
    <scope>NUCLEOTIDE SEQUENCE [LARGE SCALE GENOMIC DNA]</scope>
    <source>
        <strain evidence="2 3">DY56-A-20</strain>
    </source>
</reference>
<dbReference type="RefSeq" id="WP_305928221.1">
    <property type="nucleotide sequence ID" value="NZ_JAVAIL010000001.1"/>
</dbReference>
<evidence type="ECO:0000313" key="2">
    <source>
        <dbReference type="EMBL" id="MDP4538067.1"/>
    </source>
</evidence>
<accession>A0ABT9H443</accession>
<evidence type="ECO:0000313" key="3">
    <source>
        <dbReference type="Proteomes" id="UP001235664"/>
    </source>
</evidence>
<feature type="domain" description="BLUF" evidence="1">
    <location>
        <begin position="1"/>
        <end position="92"/>
    </location>
</feature>
<sequence length="137" mass="15683">MERIVYTSRARTDLASDEVFRIIETSARNNPARDVTGFLIFNQNRFLQLVEGERQALDELLGVLKRDPRHCDLAIHVREPAIKRCFPNWRMRRLGSASEGGAEILHILAERDIGPQCMQLVGEFLTYSEVVSQKRSA</sequence>
<proteinExistence type="predicted"/>
<evidence type="ECO:0000259" key="1">
    <source>
        <dbReference type="PROSITE" id="PS50925"/>
    </source>
</evidence>
<dbReference type="SMART" id="SM01034">
    <property type="entry name" value="BLUF"/>
    <property type="match status" value="1"/>
</dbReference>
<protein>
    <submittedName>
        <fullName evidence="2">BLUF domain-containing protein</fullName>
    </submittedName>
</protein>
<comment type="caution">
    <text evidence="2">The sequence shown here is derived from an EMBL/GenBank/DDBJ whole genome shotgun (WGS) entry which is preliminary data.</text>
</comment>